<evidence type="ECO:0000313" key="4">
    <source>
        <dbReference type="Proteomes" id="UP000683360"/>
    </source>
</evidence>
<evidence type="ECO:0000313" key="3">
    <source>
        <dbReference type="EMBL" id="CAG2207321.1"/>
    </source>
</evidence>
<dbReference type="OrthoDB" id="6162840at2759"/>
<name>A0A8S3RFL1_MYTED</name>
<gene>
    <name evidence="3" type="ORF">MEDL_21587</name>
</gene>
<comment type="caution">
    <text evidence="3">The sequence shown here is derived from an EMBL/GenBank/DDBJ whole genome shotgun (WGS) entry which is preliminary data.</text>
</comment>
<protein>
    <submittedName>
        <fullName evidence="3">Uncharacterized protein</fullName>
    </submittedName>
</protein>
<sequence>MSKVDTTYNTFLGVIGSECGKRKMHFQITCLNAKDQYRRNGREKNVSLDIGICDKELSDSENNTVLEKKSYDKSVTSSNILPSDTRISESKHVVTVSNRDDYNLDVKDTAHNKTEEKEKEINFVIKSLKEDSCVELSIDSCEILHSNASQNKATEDEVDSETVVFVENCHNSGIIQTEIKEKIVKRQDGIEEWFENKECTGSSDFSLENSLNKNDKIETISDEQHGPPESMNFTTAHAIETNNGAQTCENKCSSTKFHDESSRPLKYDGCHHLIATEASLIKPPETKFPRSELKQMSDQLTSRKKNRKKCASETRVNPQRRHIVHSTDGLVYCSPHDEVVKYWCYTCGIAKCEKCVNVVYSRTCISHVVTTIKEHVIKTKEVQRKKIEDTSNIWLMALDQAIRVLQRNEQQTELQALIQKDRIRQEFASFYQLLIEEERTVLDNIEMSLEDYRTQNRSCEQLYGSVVEYEADLMSKSLSLLEKEDPFGINSNMIEKYIQTDWLKIPDNVNTVINSIQPMPAAIRNKFTLLEQKVDTMKQMSNARDPFDIFPLNFTLYLDDESVASPIKVSDLFICRNTKHIFPTAELDIEVLCDRIVVYKDILKMYDNILNFDGRPRLNECYRYLIKARLLDKTRNGAINGDMISPACRNVLLITGKRKRYCNQRYEDAVSYMEDIRRQYIEKYPTFSEGHSQQFLHWRNSKMWNFSAAKGFKGFYDVSPEEMRMLAYSTDKHTYSIFHSSLLTDVQKVCIRAENFQWKFDLEDKSLYAMKACTIRIKKSGDEHYLLVIFRD</sequence>
<reference evidence="3" key="1">
    <citation type="submission" date="2021-03" db="EMBL/GenBank/DDBJ databases">
        <authorList>
            <person name="Bekaert M."/>
        </authorList>
    </citation>
    <scope>NUCLEOTIDE SEQUENCE</scope>
</reference>
<keyword evidence="1" id="KW-0175">Coiled coil</keyword>
<evidence type="ECO:0000256" key="1">
    <source>
        <dbReference type="SAM" id="Coils"/>
    </source>
</evidence>
<dbReference type="Proteomes" id="UP000683360">
    <property type="component" value="Unassembled WGS sequence"/>
</dbReference>
<dbReference type="SUPFAM" id="SSF57845">
    <property type="entry name" value="B-box zinc-binding domain"/>
    <property type="match status" value="1"/>
</dbReference>
<proteinExistence type="predicted"/>
<keyword evidence="4" id="KW-1185">Reference proteome</keyword>
<accession>A0A8S3RFL1</accession>
<feature type="region of interest" description="Disordered" evidence="2">
    <location>
        <begin position="289"/>
        <end position="308"/>
    </location>
</feature>
<evidence type="ECO:0000256" key="2">
    <source>
        <dbReference type="SAM" id="MobiDB-lite"/>
    </source>
</evidence>
<dbReference type="EMBL" id="CAJPWZ010001075">
    <property type="protein sequence ID" value="CAG2207321.1"/>
    <property type="molecule type" value="Genomic_DNA"/>
</dbReference>
<dbReference type="AlphaFoldDB" id="A0A8S3RFL1"/>
<feature type="coiled-coil region" evidence="1">
    <location>
        <begin position="395"/>
        <end position="462"/>
    </location>
</feature>
<organism evidence="3 4">
    <name type="scientific">Mytilus edulis</name>
    <name type="common">Blue mussel</name>
    <dbReference type="NCBI Taxonomy" id="6550"/>
    <lineage>
        <taxon>Eukaryota</taxon>
        <taxon>Metazoa</taxon>
        <taxon>Spiralia</taxon>
        <taxon>Lophotrochozoa</taxon>
        <taxon>Mollusca</taxon>
        <taxon>Bivalvia</taxon>
        <taxon>Autobranchia</taxon>
        <taxon>Pteriomorphia</taxon>
        <taxon>Mytilida</taxon>
        <taxon>Mytiloidea</taxon>
        <taxon>Mytilidae</taxon>
        <taxon>Mytilinae</taxon>
        <taxon>Mytilus</taxon>
    </lineage>
</organism>